<gene>
    <name evidence="8" type="ORF">CARN7_1772</name>
</gene>
<protein>
    <submittedName>
        <fullName evidence="8">Putative 1-acylglycerol-3-phosphate O-acyltransferase</fullName>
        <ecNumber evidence="8">2.3.1.51</ecNumber>
    </submittedName>
</protein>
<accession>E6QUP6</accession>
<feature type="transmembrane region" description="Helical" evidence="6">
    <location>
        <begin position="20"/>
        <end position="38"/>
    </location>
</feature>
<dbReference type="EC" id="2.3.1.51" evidence="8"/>
<keyword evidence="4" id="KW-0443">Lipid metabolism</keyword>
<name>E6QUP6_9ZZZZ</name>
<dbReference type="CDD" id="cd07989">
    <property type="entry name" value="LPLAT_AGPAT-like"/>
    <property type="match status" value="1"/>
</dbReference>
<keyword evidence="2" id="KW-0444">Lipid biosynthesis</keyword>
<dbReference type="Pfam" id="PF01553">
    <property type="entry name" value="Acyltransferase"/>
    <property type="match status" value="1"/>
</dbReference>
<dbReference type="SUPFAM" id="SSF69593">
    <property type="entry name" value="Glycerol-3-phosphate (1)-acyltransferase"/>
    <property type="match status" value="1"/>
</dbReference>
<dbReference type="EMBL" id="CABR01000114">
    <property type="protein sequence ID" value="CBI10969.1"/>
    <property type="molecule type" value="Genomic_DNA"/>
</dbReference>
<dbReference type="GO" id="GO:0006654">
    <property type="term" value="P:phosphatidic acid biosynthetic process"/>
    <property type="evidence" value="ECO:0007669"/>
    <property type="project" value="TreeGrafter"/>
</dbReference>
<keyword evidence="6" id="KW-1133">Transmembrane helix</keyword>
<sequence>MLKEPFFLVGFVRPLRMLMLLGWVLFGLLVVSVLYPLFSEVQRNRAMSVWARGLLMAMGVHLQVDGNLRLTGTLMVSNHVSWLDPFLLLAVYPVRFVAKAEIRDWPIIGWLAVRAGTVFIRRDRQRDVTQVAQDFAGHLGVGQAVAWFPESTTTDGTHVKYFKTGLFQVAVSQSVPCVPIALRYADSVAIWVDEMGLFESVWRILAQARTDASLYICPAIGADQGLTRRELARASERAIASVLSLPVRHNQSETGADLPV</sequence>
<keyword evidence="5 8" id="KW-0012">Acyltransferase</keyword>
<evidence type="ECO:0000256" key="5">
    <source>
        <dbReference type="ARBA" id="ARBA00023315"/>
    </source>
</evidence>
<keyword evidence="3 8" id="KW-0808">Transferase</keyword>
<evidence type="ECO:0000256" key="2">
    <source>
        <dbReference type="ARBA" id="ARBA00022516"/>
    </source>
</evidence>
<dbReference type="PANTHER" id="PTHR10434">
    <property type="entry name" value="1-ACYL-SN-GLYCEROL-3-PHOSPHATE ACYLTRANSFERASE"/>
    <property type="match status" value="1"/>
</dbReference>
<evidence type="ECO:0000256" key="4">
    <source>
        <dbReference type="ARBA" id="ARBA00023098"/>
    </source>
</evidence>
<proteinExistence type="predicted"/>
<evidence type="ECO:0000259" key="7">
    <source>
        <dbReference type="SMART" id="SM00563"/>
    </source>
</evidence>
<evidence type="ECO:0000256" key="6">
    <source>
        <dbReference type="SAM" id="Phobius"/>
    </source>
</evidence>
<dbReference type="SMART" id="SM00563">
    <property type="entry name" value="PlsC"/>
    <property type="match status" value="1"/>
</dbReference>
<dbReference type="AlphaFoldDB" id="E6QUP6"/>
<reference evidence="8" key="1">
    <citation type="submission" date="2009-10" db="EMBL/GenBank/DDBJ databases">
        <title>Diversity of trophic interactions inside an arsenic-rich microbial ecosystem.</title>
        <authorList>
            <person name="Bertin P.N."/>
            <person name="Heinrich-Salmeron A."/>
            <person name="Pelletier E."/>
            <person name="Goulhen-Chollet F."/>
            <person name="Arsene-Ploetze F."/>
            <person name="Gallien S."/>
            <person name="Calteau A."/>
            <person name="Vallenet D."/>
            <person name="Casiot C."/>
            <person name="Chane-Woon-Ming B."/>
            <person name="Giloteaux L."/>
            <person name="Barakat M."/>
            <person name="Bonnefoy V."/>
            <person name="Bruneel O."/>
            <person name="Chandler M."/>
            <person name="Cleiss J."/>
            <person name="Duran R."/>
            <person name="Elbaz-Poulichet F."/>
            <person name="Fonknechten N."/>
            <person name="Lauga B."/>
            <person name="Mornico D."/>
            <person name="Ortet P."/>
            <person name="Schaeffer C."/>
            <person name="Siguier P."/>
            <person name="Alexander Thil Smith A."/>
            <person name="Van Dorsselaer A."/>
            <person name="Weissenbach J."/>
            <person name="Medigue C."/>
            <person name="Le Paslier D."/>
        </authorList>
    </citation>
    <scope>NUCLEOTIDE SEQUENCE</scope>
</reference>
<evidence type="ECO:0000256" key="3">
    <source>
        <dbReference type="ARBA" id="ARBA00022679"/>
    </source>
</evidence>
<comment type="caution">
    <text evidence="8">The sequence shown here is derived from an EMBL/GenBank/DDBJ whole genome shotgun (WGS) entry which is preliminary data.</text>
</comment>
<feature type="domain" description="Phospholipid/glycerol acyltransferase" evidence="7">
    <location>
        <begin position="73"/>
        <end position="185"/>
    </location>
</feature>
<dbReference type="InterPro" id="IPR002123">
    <property type="entry name" value="Plipid/glycerol_acylTrfase"/>
</dbReference>
<evidence type="ECO:0000256" key="1">
    <source>
        <dbReference type="ARBA" id="ARBA00005189"/>
    </source>
</evidence>
<comment type="pathway">
    <text evidence="1">Lipid metabolism.</text>
</comment>
<dbReference type="PANTHER" id="PTHR10434:SF64">
    <property type="entry name" value="1-ACYL-SN-GLYCEROL-3-PHOSPHATE ACYLTRANSFERASE-RELATED"/>
    <property type="match status" value="1"/>
</dbReference>
<keyword evidence="6" id="KW-0812">Transmembrane</keyword>
<dbReference type="GO" id="GO:0003841">
    <property type="term" value="F:1-acylglycerol-3-phosphate O-acyltransferase activity"/>
    <property type="evidence" value="ECO:0007669"/>
    <property type="project" value="UniProtKB-EC"/>
</dbReference>
<keyword evidence="6" id="KW-0472">Membrane</keyword>
<organism evidence="8">
    <name type="scientific">mine drainage metagenome</name>
    <dbReference type="NCBI Taxonomy" id="410659"/>
    <lineage>
        <taxon>unclassified sequences</taxon>
        <taxon>metagenomes</taxon>
        <taxon>ecological metagenomes</taxon>
    </lineage>
</organism>
<evidence type="ECO:0000313" key="8">
    <source>
        <dbReference type="EMBL" id="CBI10969.1"/>
    </source>
</evidence>